<evidence type="ECO:0000256" key="3">
    <source>
        <dbReference type="ARBA" id="ARBA00022723"/>
    </source>
</evidence>
<evidence type="ECO:0000256" key="2">
    <source>
        <dbReference type="ARBA" id="ARBA00022670"/>
    </source>
</evidence>
<evidence type="ECO:0000256" key="4">
    <source>
        <dbReference type="ARBA" id="ARBA00022771"/>
    </source>
</evidence>
<dbReference type="InterPro" id="IPR019787">
    <property type="entry name" value="Znf_PHD-finger"/>
</dbReference>
<dbReference type="EMBL" id="JAIWYP010000007">
    <property type="protein sequence ID" value="KAH3799823.1"/>
    <property type="molecule type" value="Genomic_DNA"/>
</dbReference>
<name>A0A9D4FJ71_DREPO</name>
<dbReference type="Pfam" id="PF00628">
    <property type="entry name" value="PHD"/>
    <property type="match status" value="1"/>
</dbReference>
<evidence type="ECO:0000313" key="9">
    <source>
        <dbReference type="EMBL" id="KAH3799823.1"/>
    </source>
</evidence>
<keyword evidence="2" id="KW-0645">Protease</keyword>
<comment type="caution">
    <text evidence="9">The sequence shown here is derived from an EMBL/GenBank/DDBJ whole genome shotgun (WGS) entry which is preliminary data.</text>
</comment>
<dbReference type="SUPFAM" id="SSF57903">
    <property type="entry name" value="FYVE/PHD zinc finger"/>
    <property type="match status" value="1"/>
</dbReference>
<evidence type="ECO:0000259" key="7">
    <source>
        <dbReference type="Pfam" id="PF00628"/>
    </source>
</evidence>
<dbReference type="InterPro" id="IPR038765">
    <property type="entry name" value="Papain-like_cys_pep_sf"/>
</dbReference>
<feature type="domain" description="Ubiquitin-like protease family profile" evidence="8">
    <location>
        <begin position="92"/>
        <end position="207"/>
    </location>
</feature>
<keyword evidence="4" id="KW-0863">Zinc-finger</keyword>
<dbReference type="InterPro" id="IPR003653">
    <property type="entry name" value="Peptidase_C48_C"/>
</dbReference>
<accession>A0A9D4FJ71</accession>
<evidence type="ECO:0000256" key="5">
    <source>
        <dbReference type="ARBA" id="ARBA00022801"/>
    </source>
</evidence>
<evidence type="ECO:0000259" key="8">
    <source>
        <dbReference type="Pfam" id="PF02902"/>
    </source>
</evidence>
<organism evidence="9 10">
    <name type="scientific">Dreissena polymorpha</name>
    <name type="common">Zebra mussel</name>
    <name type="synonym">Mytilus polymorpha</name>
    <dbReference type="NCBI Taxonomy" id="45954"/>
    <lineage>
        <taxon>Eukaryota</taxon>
        <taxon>Metazoa</taxon>
        <taxon>Spiralia</taxon>
        <taxon>Lophotrochozoa</taxon>
        <taxon>Mollusca</taxon>
        <taxon>Bivalvia</taxon>
        <taxon>Autobranchia</taxon>
        <taxon>Heteroconchia</taxon>
        <taxon>Euheterodonta</taxon>
        <taxon>Imparidentia</taxon>
        <taxon>Neoheterodontei</taxon>
        <taxon>Myida</taxon>
        <taxon>Dreissenoidea</taxon>
        <taxon>Dreissenidae</taxon>
        <taxon>Dreissena</taxon>
    </lineage>
</organism>
<evidence type="ECO:0000313" key="10">
    <source>
        <dbReference type="Proteomes" id="UP000828390"/>
    </source>
</evidence>
<feature type="domain" description="PHD-type" evidence="7">
    <location>
        <begin position="222"/>
        <end position="255"/>
    </location>
</feature>
<evidence type="ECO:0000256" key="6">
    <source>
        <dbReference type="ARBA" id="ARBA00022833"/>
    </source>
</evidence>
<dbReference type="Gene3D" id="3.30.40.10">
    <property type="entry name" value="Zinc/RING finger domain, C3HC4 (zinc finger)"/>
    <property type="match status" value="1"/>
</dbReference>
<dbReference type="Pfam" id="PF02902">
    <property type="entry name" value="Peptidase_C48"/>
    <property type="match status" value="1"/>
</dbReference>
<dbReference type="Gene3D" id="3.40.395.10">
    <property type="entry name" value="Adenoviral Proteinase, Chain A"/>
    <property type="match status" value="1"/>
</dbReference>
<dbReference type="InterPro" id="IPR011011">
    <property type="entry name" value="Znf_FYVE_PHD"/>
</dbReference>
<comment type="similarity">
    <text evidence="1">Belongs to the peptidase C48 family.</text>
</comment>
<keyword evidence="6" id="KW-0862">Zinc</keyword>
<evidence type="ECO:0000256" key="1">
    <source>
        <dbReference type="ARBA" id="ARBA00005234"/>
    </source>
</evidence>
<dbReference type="GO" id="GO:0008234">
    <property type="term" value="F:cysteine-type peptidase activity"/>
    <property type="evidence" value="ECO:0007669"/>
    <property type="project" value="InterPro"/>
</dbReference>
<dbReference type="Proteomes" id="UP000828390">
    <property type="component" value="Unassembled WGS sequence"/>
</dbReference>
<proteinExistence type="inferred from homology"/>
<dbReference type="GO" id="GO:0008270">
    <property type="term" value="F:zinc ion binding"/>
    <property type="evidence" value="ECO:0007669"/>
    <property type="project" value="UniProtKB-KW"/>
</dbReference>
<keyword evidence="3" id="KW-0479">Metal-binding</keyword>
<sequence>MDAIGEDTVTVDLILEYCKTVWEKRQCQNYLICSSFGTKILTKHIKDLKTKVADEVLDCCFMGLIKQEQSPMQYVSCAVMKVMFSGEQHAVSEFEFCGDTAFGVLNHRDNHWILLVFYHHLHRIWVLDPLGELPATLKEILQLWKSYMAVRPEHQHRWKLLVKPHPKQLDSSSCGVFCVQFAEKILKGEPLKFPQDADSVVSYRLKMLQLIAMNQDPIEDICRLCGKSDLSEEWIGCDNCPKFWVHFNCLSKQVKTIRGQKYSLFAKRFTHAVCATKLVAQTTCVCILPQLLKNNICYKLFLNHCSVNCL</sequence>
<dbReference type="InterPro" id="IPR013083">
    <property type="entry name" value="Znf_RING/FYVE/PHD"/>
</dbReference>
<reference evidence="9" key="2">
    <citation type="submission" date="2020-11" db="EMBL/GenBank/DDBJ databases">
        <authorList>
            <person name="McCartney M.A."/>
            <person name="Auch B."/>
            <person name="Kono T."/>
            <person name="Mallez S."/>
            <person name="Becker A."/>
            <person name="Gohl D.M."/>
            <person name="Silverstein K.A.T."/>
            <person name="Koren S."/>
            <person name="Bechman K.B."/>
            <person name="Herman A."/>
            <person name="Abrahante J.E."/>
            <person name="Garbe J."/>
        </authorList>
    </citation>
    <scope>NUCLEOTIDE SEQUENCE</scope>
    <source>
        <strain evidence="9">Duluth1</strain>
        <tissue evidence="9">Whole animal</tissue>
    </source>
</reference>
<dbReference type="SUPFAM" id="SSF54001">
    <property type="entry name" value="Cysteine proteinases"/>
    <property type="match status" value="1"/>
</dbReference>
<dbReference type="GO" id="GO:0006508">
    <property type="term" value="P:proteolysis"/>
    <property type="evidence" value="ECO:0007669"/>
    <property type="project" value="UniProtKB-KW"/>
</dbReference>
<protein>
    <recommendedName>
        <fullName evidence="11">Ubiquitin-like protease family profile domain-containing protein</fullName>
    </recommendedName>
</protein>
<evidence type="ECO:0008006" key="11">
    <source>
        <dbReference type="Google" id="ProtNLM"/>
    </source>
</evidence>
<dbReference type="AlphaFoldDB" id="A0A9D4FJ71"/>
<keyword evidence="5" id="KW-0378">Hydrolase</keyword>
<dbReference type="OrthoDB" id="6155416at2759"/>
<keyword evidence="10" id="KW-1185">Reference proteome</keyword>
<gene>
    <name evidence="9" type="ORF">DPMN_153439</name>
</gene>
<reference evidence="9" key="1">
    <citation type="journal article" date="2019" name="bioRxiv">
        <title>The Genome of the Zebra Mussel, Dreissena polymorpha: A Resource for Invasive Species Research.</title>
        <authorList>
            <person name="McCartney M.A."/>
            <person name="Auch B."/>
            <person name="Kono T."/>
            <person name="Mallez S."/>
            <person name="Zhang Y."/>
            <person name="Obille A."/>
            <person name="Becker A."/>
            <person name="Abrahante J.E."/>
            <person name="Garbe J."/>
            <person name="Badalamenti J.P."/>
            <person name="Herman A."/>
            <person name="Mangelson H."/>
            <person name="Liachko I."/>
            <person name="Sullivan S."/>
            <person name="Sone E.D."/>
            <person name="Koren S."/>
            <person name="Silverstein K.A.T."/>
            <person name="Beckman K.B."/>
            <person name="Gohl D.M."/>
        </authorList>
    </citation>
    <scope>NUCLEOTIDE SEQUENCE</scope>
    <source>
        <strain evidence="9">Duluth1</strain>
        <tissue evidence="9">Whole animal</tissue>
    </source>
</reference>